<dbReference type="AlphaFoldDB" id="A0A0E9RSX4"/>
<dbReference type="EMBL" id="GBXM01076630">
    <property type="protein sequence ID" value="JAH31947.1"/>
    <property type="molecule type" value="Transcribed_RNA"/>
</dbReference>
<reference evidence="1" key="1">
    <citation type="submission" date="2014-11" db="EMBL/GenBank/DDBJ databases">
        <authorList>
            <person name="Amaro Gonzalez C."/>
        </authorList>
    </citation>
    <scope>NUCLEOTIDE SEQUENCE</scope>
</reference>
<protein>
    <submittedName>
        <fullName evidence="1">Uncharacterized protein</fullName>
    </submittedName>
</protein>
<accession>A0A0E9RSX4</accession>
<organism evidence="1">
    <name type="scientific">Anguilla anguilla</name>
    <name type="common">European freshwater eel</name>
    <name type="synonym">Muraena anguilla</name>
    <dbReference type="NCBI Taxonomy" id="7936"/>
    <lineage>
        <taxon>Eukaryota</taxon>
        <taxon>Metazoa</taxon>
        <taxon>Chordata</taxon>
        <taxon>Craniata</taxon>
        <taxon>Vertebrata</taxon>
        <taxon>Euteleostomi</taxon>
        <taxon>Actinopterygii</taxon>
        <taxon>Neopterygii</taxon>
        <taxon>Teleostei</taxon>
        <taxon>Anguilliformes</taxon>
        <taxon>Anguillidae</taxon>
        <taxon>Anguilla</taxon>
    </lineage>
</organism>
<sequence>MWEKMHSNIGALGHVRQPINSNL</sequence>
<evidence type="ECO:0000313" key="1">
    <source>
        <dbReference type="EMBL" id="JAH31947.1"/>
    </source>
</evidence>
<name>A0A0E9RSX4_ANGAN</name>
<reference evidence="1" key="2">
    <citation type="journal article" date="2015" name="Fish Shellfish Immunol.">
        <title>Early steps in the European eel (Anguilla anguilla)-Vibrio vulnificus interaction in the gills: Role of the RtxA13 toxin.</title>
        <authorList>
            <person name="Callol A."/>
            <person name="Pajuelo D."/>
            <person name="Ebbesson L."/>
            <person name="Teles M."/>
            <person name="MacKenzie S."/>
            <person name="Amaro C."/>
        </authorList>
    </citation>
    <scope>NUCLEOTIDE SEQUENCE</scope>
</reference>
<proteinExistence type="predicted"/>